<sequence length="172" mass="18549">MPQWSCLSVCLEIGDPGGICIFMDTIPGLGLGHWRRSWSSTSTSGGTKDNEALASEASIEEDLSGEIDGYVAGTCVDYVEMGVEIEVGDALREFNELVFSSATSAMPVGGKENLNVNYYELGVRMLLEEGVGDEGETSDAIPLNMIFAGEIMPNVFLGKLLAWRREVIEGRS</sequence>
<dbReference type="Proteomes" id="UP001396334">
    <property type="component" value="Unassembled WGS sequence"/>
</dbReference>
<accession>A0ABR2P340</accession>
<reference evidence="1 2" key="1">
    <citation type="journal article" date="2024" name="G3 (Bethesda)">
        <title>Genome assembly of Hibiscus sabdariffa L. provides insights into metabolisms of medicinal natural products.</title>
        <authorList>
            <person name="Kim T."/>
        </authorList>
    </citation>
    <scope>NUCLEOTIDE SEQUENCE [LARGE SCALE GENOMIC DNA]</scope>
    <source>
        <strain evidence="1">TK-2024</strain>
        <tissue evidence="1">Old leaves</tissue>
    </source>
</reference>
<keyword evidence="2" id="KW-1185">Reference proteome</keyword>
<name>A0ABR2P340_9ROSI</name>
<evidence type="ECO:0000313" key="2">
    <source>
        <dbReference type="Proteomes" id="UP001396334"/>
    </source>
</evidence>
<proteinExistence type="predicted"/>
<evidence type="ECO:0000313" key="1">
    <source>
        <dbReference type="EMBL" id="KAK8982805.1"/>
    </source>
</evidence>
<organism evidence="1 2">
    <name type="scientific">Hibiscus sabdariffa</name>
    <name type="common">roselle</name>
    <dbReference type="NCBI Taxonomy" id="183260"/>
    <lineage>
        <taxon>Eukaryota</taxon>
        <taxon>Viridiplantae</taxon>
        <taxon>Streptophyta</taxon>
        <taxon>Embryophyta</taxon>
        <taxon>Tracheophyta</taxon>
        <taxon>Spermatophyta</taxon>
        <taxon>Magnoliopsida</taxon>
        <taxon>eudicotyledons</taxon>
        <taxon>Gunneridae</taxon>
        <taxon>Pentapetalae</taxon>
        <taxon>rosids</taxon>
        <taxon>malvids</taxon>
        <taxon>Malvales</taxon>
        <taxon>Malvaceae</taxon>
        <taxon>Malvoideae</taxon>
        <taxon>Hibiscus</taxon>
    </lineage>
</organism>
<comment type="caution">
    <text evidence="1">The sequence shown here is derived from an EMBL/GenBank/DDBJ whole genome shotgun (WGS) entry which is preliminary data.</text>
</comment>
<dbReference type="EMBL" id="JBBPBN010000084">
    <property type="protein sequence ID" value="KAK8982805.1"/>
    <property type="molecule type" value="Genomic_DNA"/>
</dbReference>
<protein>
    <submittedName>
        <fullName evidence="1">Uncharacterized protein</fullName>
    </submittedName>
</protein>
<gene>
    <name evidence="1" type="ORF">V6N11_060126</name>
</gene>